<dbReference type="SMART" id="SM00256">
    <property type="entry name" value="FBOX"/>
    <property type="match status" value="2"/>
</dbReference>
<accession>A0A8H5HKP5</accession>
<evidence type="ECO:0000313" key="3">
    <source>
        <dbReference type="Proteomes" id="UP000565441"/>
    </source>
</evidence>
<comment type="caution">
    <text evidence="2">The sequence shown here is derived from an EMBL/GenBank/DDBJ whole genome shotgun (WGS) entry which is preliminary data.</text>
</comment>
<dbReference type="EMBL" id="JAACJP010000004">
    <property type="protein sequence ID" value="KAF5385124.1"/>
    <property type="molecule type" value="Genomic_DNA"/>
</dbReference>
<gene>
    <name evidence="2" type="ORF">D9615_000890</name>
</gene>
<name>A0A8H5HKP5_9AGAR</name>
<dbReference type="InterPro" id="IPR001810">
    <property type="entry name" value="F-box_dom"/>
</dbReference>
<reference evidence="2 3" key="1">
    <citation type="journal article" date="2020" name="ISME J.">
        <title>Uncovering the hidden diversity of litter-decomposition mechanisms in mushroom-forming fungi.</title>
        <authorList>
            <person name="Floudas D."/>
            <person name="Bentzer J."/>
            <person name="Ahren D."/>
            <person name="Johansson T."/>
            <person name="Persson P."/>
            <person name="Tunlid A."/>
        </authorList>
    </citation>
    <scope>NUCLEOTIDE SEQUENCE [LARGE SCALE GENOMIC DNA]</scope>
    <source>
        <strain evidence="2 3">CBS 661.87</strain>
    </source>
</reference>
<sequence length="1034" mass="117009">MSVESKPASLPTELWKEIFDHMSVDELREITLACHSFRDIGVPLLFQTLTLCHSFFDVFLPFKGMRTYAAAGQNIESAMEKLEFYASQPIARWVNSCIITPSRLGGLEQGSNSLILLDAFLRLLPRFSRLSDLECRFITFNNKTLSQLASYTNKLTLVSCELAADDADVSSLPVIRARTLQFQHRLSPAGNFNGGMDKWIHIMDRDTLEDLTVSFDLASVAFFGDLTTLRRFPNVRSLSTSLPLVLLGNFSTMLNCFPSLRHLCIIGHNEENLAEWEATANDLMPCLAPPPLTHYSGPCELVRPDIAKELRSLNLGDDLSCDPDAVHNHLRLCQNDLGNLTYLKVDVEFPSISLLSTLFSVSANLKVIHVRGLLNTMFQQVVPDLPFDDLPPNIEQFIIDLSDSYPESKTARSYAEAKMKNLWLSDLLKECRPSLKTIWLSDWEHAVLVWRREALGNEVTQEFHFSPKSPRIGGASAPEDSEKHWSGCLTNTLRVNRPQSIKSILPPKTWLAVSFDLSSIAESSGTAELPSIHPSQSTFQRSTVTSFALTMSIEFKSKPASLPTELWKEIFDHISVDELREITLACHSFRDIGVPLLFQTLTLCHSFFNVFLPFKGIRKYAPVGQKIESAMEKLEFYASQPIARWVNSCIITPFRLVGLEQGSNSLIIFNAFLRLLPRFSRLSDLDCRFITFNNKTLSQLASLANKLTFVSCELTADDADVSSLPVIRARTLQFQHRLSPTGIFRDGMDKWIHIMDRDTLEDLTVSFDLASVAFFGDLTTLRRFPNVRSLSTSLPFALRGKFSAMLNCFPSLRHLCITGHNEEYLRKWETTANDLVPCLAPPPLTHYSGPCELVRPDIAEELRSLNLGDDRSCDPDAVHNHLRLCQNDLGNLTYLKVSVYNAYTSLLSTLFSLSANLKVIHVTGPRNTMFQQLVPSLPFDELPPNIEQFIIDWSARSHAEAKMKNLRLRDLLKEHRPCLKTIWLSDWGHAVLVWRREASGKEVTQEYHLESRSELESARSLYQQLFPDKTYLDF</sequence>
<keyword evidence="3" id="KW-1185">Reference proteome</keyword>
<dbReference type="OrthoDB" id="2863717at2759"/>
<organism evidence="2 3">
    <name type="scientific">Tricholomella constricta</name>
    <dbReference type="NCBI Taxonomy" id="117010"/>
    <lineage>
        <taxon>Eukaryota</taxon>
        <taxon>Fungi</taxon>
        <taxon>Dikarya</taxon>
        <taxon>Basidiomycota</taxon>
        <taxon>Agaricomycotina</taxon>
        <taxon>Agaricomycetes</taxon>
        <taxon>Agaricomycetidae</taxon>
        <taxon>Agaricales</taxon>
        <taxon>Tricholomatineae</taxon>
        <taxon>Lyophyllaceae</taxon>
        <taxon>Tricholomella</taxon>
    </lineage>
</organism>
<feature type="domain" description="F-box" evidence="1">
    <location>
        <begin position="4"/>
        <end position="49"/>
    </location>
</feature>
<dbReference type="PROSITE" id="PS50181">
    <property type="entry name" value="FBOX"/>
    <property type="match status" value="2"/>
</dbReference>
<evidence type="ECO:0000259" key="1">
    <source>
        <dbReference type="PROSITE" id="PS50181"/>
    </source>
</evidence>
<feature type="domain" description="F-box" evidence="1">
    <location>
        <begin position="556"/>
        <end position="601"/>
    </location>
</feature>
<proteinExistence type="predicted"/>
<dbReference type="Pfam" id="PF00646">
    <property type="entry name" value="F-box"/>
    <property type="match status" value="1"/>
</dbReference>
<dbReference type="AlphaFoldDB" id="A0A8H5HKP5"/>
<protein>
    <recommendedName>
        <fullName evidence="1">F-box domain-containing protein</fullName>
    </recommendedName>
</protein>
<evidence type="ECO:0000313" key="2">
    <source>
        <dbReference type="EMBL" id="KAF5385124.1"/>
    </source>
</evidence>
<dbReference type="Proteomes" id="UP000565441">
    <property type="component" value="Unassembled WGS sequence"/>
</dbReference>